<comment type="caution">
    <text evidence="8">The sequence shown here is derived from an EMBL/GenBank/DDBJ whole genome shotgun (WGS) entry which is preliminary data.</text>
</comment>
<protein>
    <submittedName>
        <fullName evidence="8">Protocadherin Fat 3</fullName>
    </submittedName>
</protein>
<feature type="disulfide bond" evidence="4">
    <location>
        <begin position="479"/>
        <end position="488"/>
    </location>
</feature>
<dbReference type="STRING" id="50429.A0A2B4SAP0"/>
<dbReference type="InterPro" id="IPR051022">
    <property type="entry name" value="Notch_Cell-Fate_Det"/>
</dbReference>
<dbReference type="EMBL" id="LSMT01000146">
    <property type="protein sequence ID" value="PFX25638.1"/>
    <property type="molecule type" value="Genomic_DNA"/>
</dbReference>
<dbReference type="OrthoDB" id="5952353at2759"/>
<name>A0A2B4SAP0_STYPI</name>
<dbReference type="InterPro" id="IPR003609">
    <property type="entry name" value="Pan_app"/>
</dbReference>
<dbReference type="Proteomes" id="UP000225706">
    <property type="component" value="Unassembled WGS sequence"/>
</dbReference>
<dbReference type="InterPro" id="IPR001759">
    <property type="entry name" value="PTX_dom"/>
</dbReference>
<gene>
    <name evidence="8" type="primary">FAT3</name>
    <name evidence="8" type="ORF">AWC38_SpisGene9724</name>
</gene>
<dbReference type="SUPFAM" id="SSF49899">
    <property type="entry name" value="Concanavalin A-like lectins/glucanases"/>
    <property type="match status" value="3"/>
</dbReference>
<feature type="disulfide bond" evidence="4">
    <location>
        <begin position="1281"/>
        <end position="1290"/>
    </location>
</feature>
<dbReference type="InterPro" id="IPR013320">
    <property type="entry name" value="ConA-like_dom_sf"/>
</dbReference>
<dbReference type="InterPro" id="IPR000742">
    <property type="entry name" value="EGF"/>
</dbReference>
<evidence type="ECO:0000256" key="2">
    <source>
        <dbReference type="ARBA" id="ARBA00022737"/>
    </source>
</evidence>
<keyword evidence="2" id="KW-0677">Repeat</keyword>
<evidence type="ECO:0000313" key="8">
    <source>
        <dbReference type="EMBL" id="PFX25638.1"/>
    </source>
</evidence>
<evidence type="ECO:0000256" key="3">
    <source>
        <dbReference type="ARBA" id="ARBA00023157"/>
    </source>
</evidence>
<dbReference type="Gene3D" id="2.60.120.200">
    <property type="match status" value="3"/>
</dbReference>
<dbReference type="Gene3D" id="2.10.25.10">
    <property type="entry name" value="Laminin"/>
    <property type="match status" value="3"/>
</dbReference>
<dbReference type="PROSITE" id="PS50026">
    <property type="entry name" value="EGF_3"/>
    <property type="match status" value="3"/>
</dbReference>
<dbReference type="PANTHER" id="PTHR24049">
    <property type="entry name" value="CRUMBS FAMILY MEMBER"/>
    <property type="match status" value="1"/>
</dbReference>
<feature type="disulfide bond" evidence="4">
    <location>
        <begin position="1262"/>
        <end position="1279"/>
    </location>
</feature>
<dbReference type="PROSITE" id="PS00022">
    <property type="entry name" value="EGF_1"/>
    <property type="match status" value="3"/>
</dbReference>
<dbReference type="SUPFAM" id="SSF57184">
    <property type="entry name" value="Growth factor receptor domain"/>
    <property type="match status" value="1"/>
</dbReference>
<feature type="domain" description="Apple" evidence="7">
    <location>
        <begin position="311"/>
        <end position="388"/>
    </location>
</feature>
<feature type="disulfide bond" evidence="4">
    <location>
        <begin position="420"/>
        <end position="437"/>
    </location>
</feature>
<organism evidence="8 9">
    <name type="scientific">Stylophora pistillata</name>
    <name type="common">Smooth cauliflower coral</name>
    <dbReference type="NCBI Taxonomy" id="50429"/>
    <lineage>
        <taxon>Eukaryota</taxon>
        <taxon>Metazoa</taxon>
        <taxon>Cnidaria</taxon>
        <taxon>Anthozoa</taxon>
        <taxon>Hexacorallia</taxon>
        <taxon>Scleractinia</taxon>
        <taxon>Astrocoeniina</taxon>
        <taxon>Pocilloporidae</taxon>
        <taxon>Stylophora</taxon>
    </lineage>
</organism>
<dbReference type="PANTHER" id="PTHR24049:SF30">
    <property type="match status" value="1"/>
</dbReference>
<evidence type="ECO:0000313" key="9">
    <source>
        <dbReference type="Proteomes" id="UP000225706"/>
    </source>
</evidence>
<evidence type="ECO:0000259" key="6">
    <source>
        <dbReference type="PROSITE" id="PS50026"/>
    </source>
</evidence>
<dbReference type="SMART" id="SM00181">
    <property type="entry name" value="EGF"/>
    <property type="match status" value="3"/>
</dbReference>
<sequence length="1330" mass="148793">MQRIHYKIVKTNTTNASPEGGSGQPQSQDDYDFELVFRKTQQMSYVKHDIMDKKWVKDFTVCAWIHTPDIQQSQSMTVISILTEKNGRNQKVLRVGIDGEGKTYFSIGDDWTAPSNVFATSSPKDQLVFLCVRIQRNQSPYMEVIVNADFSSKKSSDGVRNENVQWTQVIIGQNQDIDGTLITDFPFYGRISNLNIWFNSFTDDHITNWFNSGPKHYKPNILKWPDLGSSSKRFGDVHFVKVTSAERQWRDVSESDVYVQSTTDVAATKTVESGSGVVIEVERQSLLPCTGIDLTDSPTVDGVFISKIHVSKADTPNHTFPDTEHEEEKASSVFECVTRCLSTFDCKSINYKKSSSEDNCFLNKMNRREAGEAAIKTDKEFEHYDLSYHIQRSEEAEFGTTDNMPTVPPVVQGPCHFEPCENGGTCIEIASNRTYRCQCADKFYGKRCRQIVTYCNANPCKNGGTCVEAPSAQTYTCNCTDSFSGTNCSESIAEEQNMDYNTAPTVASLNRGNGEPFNQNDYDFELVFRKTQQTNYVKHDMNKNWVEHFTVCAWIHTPDMQQDQNMTVISILTEKNGGNRNVMTVRIDGKGKIYFSIGSDCDLKHYYPDILKWPDVGSSSKRFGDVHFVKVTSAKRQWRDVSESDVNVQSTTDVAATKTVESGSGVVIEVERQSPRPCTGINAIDSPTVDGVFISVSGGWKRIKYKQKASGNYTPGVSEFDLDLDELWKEEYLRPDGNHFDGVNALCGNDHFWMVNHPNTPVAGVILRRKGINCSDPKPVEQNKDDDATQWRNISDGELDVQNTTNVLATKTVESGSGVVIEVESQSPVSCIGSDGIDSATVDGVFISVPGSWKRISYKQTFLETQKCFAFFGSVPNWATGIFTPGVSEFDLSLDELWKEEYLGPNADTSLAAGNGKPENQDYYDFDLVFRKTQQMNYVTHSLNLMWITHFTVCAWMNTPGVKQNKTPMSIISVLTRLDDGSYKVLTVQIDGQGTVYFSYGNDRTTLSNVFTTSFPKDQMVFFCVRVQTHSPYMDVVVNADFNSKISSDDVKYHNAEWSQVILGQNQEADGTIRNDSSFDGRISDVNIWQGILDESDTKNWYNSGLENQYYKPDIIKWPEFGSVNKRFGDVHFVKVTSARRHWRNVSNDEVGVQTTGGVSAPKSFENGSGVIIEVEHDSPVSCSDGSDSATVDGVFITVNGNWKRIAYKQTFLETQKCFAIFGSVPDWATSIFTPGVSELNLDLDELWTLNLGQKVCDTNPCKNGGTCVAAPSAKIYKCNCTDTFTGINCSEPKPVVQKTDDNVTREATGIFTPGVSELNLIWMSFGHKI</sequence>
<keyword evidence="1 4" id="KW-0245">EGF-like domain</keyword>
<evidence type="ECO:0000259" key="7">
    <source>
        <dbReference type="PROSITE" id="PS50948"/>
    </source>
</evidence>
<dbReference type="Pfam" id="PF00024">
    <property type="entry name" value="PAN_1"/>
    <property type="match status" value="1"/>
</dbReference>
<dbReference type="Gene3D" id="3.50.4.10">
    <property type="entry name" value="Hepatocyte Growth Factor"/>
    <property type="match status" value="1"/>
</dbReference>
<feature type="domain" description="EGF-like" evidence="6">
    <location>
        <begin position="411"/>
        <end position="449"/>
    </location>
</feature>
<dbReference type="SUPFAM" id="SSF57414">
    <property type="entry name" value="Hairpin loop containing domain-like"/>
    <property type="match status" value="1"/>
</dbReference>
<keyword evidence="9" id="KW-1185">Reference proteome</keyword>
<feature type="domain" description="EGF-like" evidence="6">
    <location>
        <begin position="451"/>
        <end position="489"/>
    </location>
</feature>
<proteinExistence type="predicted"/>
<dbReference type="Pfam" id="PF00008">
    <property type="entry name" value="EGF"/>
    <property type="match status" value="2"/>
</dbReference>
<dbReference type="Pfam" id="PF00354">
    <property type="entry name" value="Pentaxin"/>
    <property type="match status" value="2"/>
</dbReference>
<accession>A0A2B4SAP0</accession>
<reference evidence="9" key="1">
    <citation type="journal article" date="2017" name="bioRxiv">
        <title>Comparative analysis of the genomes of Stylophora pistillata and Acropora digitifera provides evidence for extensive differences between species of corals.</title>
        <authorList>
            <person name="Voolstra C.R."/>
            <person name="Li Y."/>
            <person name="Liew Y.J."/>
            <person name="Baumgarten S."/>
            <person name="Zoccola D."/>
            <person name="Flot J.-F."/>
            <person name="Tambutte S."/>
            <person name="Allemand D."/>
            <person name="Aranda M."/>
        </authorList>
    </citation>
    <scope>NUCLEOTIDE SEQUENCE [LARGE SCALE GENOMIC DNA]</scope>
</reference>
<evidence type="ECO:0000256" key="5">
    <source>
        <dbReference type="SAM" id="MobiDB-lite"/>
    </source>
</evidence>
<feature type="domain" description="EGF-like" evidence="6">
    <location>
        <begin position="1253"/>
        <end position="1291"/>
    </location>
</feature>
<feature type="disulfide bond" evidence="4">
    <location>
        <begin position="460"/>
        <end position="477"/>
    </location>
</feature>
<feature type="region of interest" description="Disordered" evidence="5">
    <location>
        <begin position="9"/>
        <end position="28"/>
    </location>
</feature>
<dbReference type="InterPro" id="IPR009030">
    <property type="entry name" value="Growth_fac_rcpt_cys_sf"/>
</dbReference>
<dbReference type="PROSITE" id="PS50948">
    <property type="entry name" value="PAN"/>
    <property type="match status" value="1"/>
</dbReference>
<keyword evidence="3 4" id="KW-1015">Disulfide bond</keyword>
<evidence type="ECO:0000256" key="1">
    <source>
        <dbReference type="ARBA" id="ARBA00022536"/>
    </source>
</evidence>
<evidence type="ECO:0000256" key="4">
    <source>
        <dbReference type="PROSITE-ProRule" id="PRU00076"/>
    </source>
</evidence>
<dbReference type="CDD" id="cd00054">
    <property type="entry name" value="EGF_CA"/>
    <property type="match status" value="3"/>
</dbReference>
<dbReference type="SMART" id="SM00159">
    <property type="entry name" value="PTX"/>
    <property type="match status" value="1"/>
</dbReference>
<feature type="disulfide bond" evidence="4">
    <location>
        <begin position="439"/>
        <end position="448"/>
    </location>
</feature>
<comment type="caution">
    <text evidence="4">Lacks conserved residue(s) required for the propagation of feature annotation.</text>
</comment>